<dbReference type="Proteomes" id="UP000334990">
    <property type="component" value="Unassembled WGS sequence"/>
</dbReference>
<dbReference type="EMBL" id="BLAD01000054">
    <property type="protein sequence ID" value="GES01983.1"/>
    <property type="molecule type" value="Genomic_DNA"/>
</dbReference>
<dbReference type="GO" id="GO:0016747">
    <property type="term" value="F:acyltransferase activity, transferring groups other than amino-acyl groups"/>
    <property type="evidence" value="ECO:0007669"/>
    <property type="project" value="InterPro"/>
</dbReference>
<proteinExistence type="predicted"/>
<dbReference type="InterPro" id="IPR016181">
    <property type="entry name" value="Acyl_CoA_acyltransferase"/>
</dbReference>
<keyword evidence="5" id="KW-1185">Reference proteome</keyword>
<dbReference type="InterPro" id="IPR000182">
    <property type="entry name" value="GNAT_dom"/>
</dbReference>
<dbReference type="SUPFAM" id="SSF55729">
    <property type="entry name" value="Acyl-CoA N-acyltransferases (Nat)"/>
    <property type="match status" value="1"/>
</dbReference>
<name>A0A5M3W3V9_9ACTN</name>
<dbReference type="Pfam" id="PF24553">
    <property type="entry name" value="Rv0428c_C"/>
    <property type="match status" value="1"/>
</dbReference>
<accession>A0A5M3W3V9</accession>
<dbReference type="RefSeq" id="WP_246238819.1">
    <property type="nucleotide sequence ID" value="NZ_BAAABN010000077.1"/>
</dbReference>
<keyword evidence="1 4" id="KW-0808">Transferase</keyword>
<sequence>MFAVSSSELLRALQERASRALPAAHIEHSEGWWLRHAPNCSWWVGSVQPHTDTSPDELPQRIIDAEKFYATHGATTRFQITPGACPEHLDTALATRGYHRQSPISLQVASTTRILEPTPTPAPTLRIHVHDRPTSEWFETWHSVHTHADPHSERAMLDRVKDPSAYASALIGHDVVAVGRTVADTGWAGVFNMATRPEARGKGAARQVLTALASWASTHEADHMYLQVEPDNPPALRLYERAGFREICRYHYRNAE</sequence>
<dbReference type="PANTHER" id="PTHR43420">
    <property type="entry name" value="ACETYLTRANSFERASE"/>
    <property type="match status" value="1"/>
</dbReference>
<dbReference type="Gene3D" id="3.40.630.30">
    <property type="match status" value="1"/>
</dbReference>
<organism evidence="4 5">
    <name type="scientific">Acrocarpospora corrugata</name>
    <dbReference type="NCBI Taxonomy" id="35763"/>
    <lineage>
        <taxon>Bacteria</taxon>
        <taxon>Bacillati</taxon>
        <taxon>Actinomycetota</taxon>
        <taxon>Actinomycetes</taxon>
        <taxon>Streptosporangiales</taxon>
        <taxon>Streptosporangiaceae</taxon>
        <taxon>Acrocarpospora</taxon>
    </lineage>
</organism>
<dbReference type="InterPro" id="IPR050680">
    <property type="entry name" value="YpeA/RimI_acetyltransf"/>
</dbReference>
<dbReference type="InterPro" id="IPR056935">
    <property type="entry name" value="Rv0428c-like_C"/>
</dbReference>
<comment type="caution">
    <text evidence="4">The sequence shown here is derived from an EMBL/GenBank/DDBJ whole genome shotgun (WGS) entry which is preliminary data.</text>
</comment>
<reference evidence="4 5" key="1">
    <citation type="submission" date="2019-10" db="EMBL/GenBank/DDBJ databases">
        <title>Whole genome shotgun sequence of Acrocarpospora corrugata NBRC 13972.</title>
        <authorList>
            <person name="Ichikawa N."/>
            <person name="Kimura A."/>
            <person name="Kitahashi Y."/>
            <person name="Komaki H."/>
            <person name="Oguchi A."/>
        </authorList>
    </citation>
    <scope>NUCLEOTIDE SEQUENCE [LARGE SCALE GENOMIC DNA]</scope>
    <source>
        <strain evidence="4 5">NBRC 13972</strain>
    </source>
</reference>
<evidence type="ECO:0000256" key="1">
    <source>
        <dbReference type="ARBA" id="ARBA00022679"/>
    </source>
</evidence>
<dbReference type="CDD" id="cd04301">
    <property type="entry name" value="NAT_SF"/>
    <property type="match status" value="1"/>
</dbReference>
<evidence type="ECO:0000313" key="4">
    <source>
        <dbReference type="EMBL" id="GES01983.1"/>
    </source>
</evidence>
<keyword evidence="2" id="KW-0012">Acyltransferase</keyword>
<evidence type="ECO:0000313" key="5">
    <source>
        <dbReference type="Proteomes" id="UP000334990"/>
    </source>
</evidence>
<feature type="domain" description="N-acetyltransferase" evidence="3">
    <location>
        <begin position="127"/>
        <end position="256"/>
    </location>
</feature>
<gene>
    <name evidence="4" type="ORF">Acor_40480</name>
</gene>
<protein>
    <submittedName>
        <fullName evidence="4">N-acetyltransferase GCN5</fullName>
    </submittedName>
</protein>
<evidence type="ECO:0000259" key="3">
    <source>
        <dbReference type="PROSITE" id="PS51186"/>
    </source>
</evidence>
<evidence type="ECO:0000256" key="2">
    <source>
        <dbReference type="ARBA" id="ARBA00023315"/>
    </source>
</evidence>
<dbReference type="AlphaFoldDB" id="A0A5M3W3V9"/>
<dbReference type="PROSITE" id="PS51186">
    <property type="entry name" value="GNAT"/>
    <property type="match status" value="1"/>
</dbReference>